<protein>
    <submittedName>
        <fullName evidence="1">Uncharacterized protein</fullName>
    </submittedName>
</protein>
<gene>
    <name evidence="1" type="ORF">Tci_576911</name>
</gene>
<name>A0A699J3G9_TANCI</name>
<dbReference type="PANTHER" id="PTHR11439">
    <property type="entry name" value="GAG-POL-RELATED RETROTRANSPOSON"/>
    <property type="match status" value="1"/>
</dbReference>
<dbReference type="AlphaFoldDB" id="A0A699J3G9"/>
<sequence length="220" mass="24352">MIKKKMLEIKKRPLDNNLNKNLIFTLVSAAGSTYVYLGGSIPVNAATLPNDDLPTDPLMPDLEDTADIGIFSDAYDDEVEGVEADFNNLELTIVPRKYVADILKKVDLSLVKTTSTPIETNNALLKDEEAMDVDVHLYRSLIGSLMYLTASRDLPFDLKAFSDSDYAGASLDRKSITGGCEFLRKRLISWQCKKQIVVANSTTKAEYVAAANCYGQVLWN</sequence>
<accession>A0A699J3G9</accession>
<organism evidence="1">
    <name type="scientific">Tanacetum cinerariifolium</name>
    <name type="common">Dalmatian daisy</name>
    <name type="synonym">Chrysanthemum cinerariifolium</name>
    <dbReference type="NCBI Taxonomy" id="118510"/>
    <lineage>
        <taxon>Eukaryota</taxon>
        <taxon>Viridiplantae</taxon>
        <taxon>Streptophyta</taxon>
        <taxon>Embryophyta</taxon>
        <taxon>Tracheophyta</taxon>
        <taxon>Spermatophyta</taxon>
        <taxon>Magnoliopsida</taxon>
        <taxon>eudicotyledons</taxon>
        <taxon>Gunneridae</taxon>
        <taxon>Pentapetalae</taxon>
        <taxon>asterids</taxon>
        <taxon>campanulids</taxon>
        <taxon>Asterales</taxon>
        <taxon>Asteraceae</taxon>
        <taxon>Asteroideae</taxon>
        <taxon>Anthemideae</taxon>
        <taxon>Anthemidinae</taxon>
        <taxon>Tanacetum</taxon>
    </lineage>
</organism>
<dbReference type="EMBL" id="BKCJ010361133">
    <property type="protein sequence ID" value="GFA04939.1"/>
    <property type="molecule type" value="Genomic_DNA"/>
</dbReference>
<dbReference type="PANTHER" id="PTHR11439:SF495">
    <property type="entry name" value="REVERSE TRANSCRIPTASE, RNA-DEPENDENT DNA POLYMERASE-RELATED"/>
    <property type="match status" value="1"/>
</dbReference>
<dbReference type="CDD" id="cd09272">
    <property type="entry name" value="RNase_HI_RT_Ty1"/>
    <property type="match status" value="1"/>
</dbReference>
<evidence type="ECO:0000313" key="1">
    <source>
        <dbReference type="EMBL" id="GFA04939.1"/>
    </source>
</evidence>
<comment type="caution">
    <text evidence="1">The sequence shown here is derived from an EMBL/GenBank/DDBJ whole genome shotgun (WGS) entry which is preliminary data.</text>
</comment>
<proteinExistence type="predicted"/>
<reference evidence="1" key="1">
    <citation type="journal article" date="2019" name="Sci. Rep.">
        <title>Draft genome of Tanacetum cinerariifolium, the natural source of mosquito coil.</title>
        <authorList>
            <person name="Yamashiro T."/>
            <person name="Shiraishi A."/>
            <person name="Satake H."/>
            <person name="Nakayama K."/>
        </authorList>
    </citation>
    <scope>NUCLEOTIDE SEQUENCE</scope>
</reference>